<dbReference type="OrthoDB" id="655030at2759"/>
<dbReference type="InterPro" id="IPR051704">
    <property type="entry name" value="FAD_aromatic-hydroxylase"/>
</dbReference>
<evidence type="ECO:0000256" key="2">
    <source>
        <dbReference type="ARBA" id="ARBA00022827"/>
    </source>
</evidence>
<reference evidence="5" key="1">
    <citation type="submission" date="2022-11" db="EMBL/GenBank/DDBJ databases">
        <authorList>
            <person name="Petersen C."/>
        </authorList>
    </citation>
    <scope>NUCLEOTIDE SEQUENCE</scope>
    <source>
        <strain evidence="5">IBT 30069</strain>
    </source>
</reference>
<evidence type="ECO:0000313" key="6">
    <source>
        <dbReference type="Proteomes" id="UP001149165"/>
    </source>
</evidence>
<dbReference type="InterPro" id="IPR002938">
    <property type="entry name" value="FAD-bd"/>
</dbReference>
<dbReference type="AlphaFoldDB" id="A0A9W9GCL9"/>
<dbReference type="GO" id="GO:0071949">
    <property type="term" value="F:FAD binding"/>
    <property type="evidence" value="ECO:0007669"/>
    <property type="project" value="InterPro"/>
</dbReference>
<accession>A0A9W9GCL9</accession>
<dbReference type="Gene3D" id="3.50.50.60">
    <property type="entry name" value="FAD/NAD(P)-binding domain"/>
    <property type="match status" value="1"/>
</dbReference>
<keyword evidence="2" id="KW-0274">FAD</keyword>
<dbReference type="PANTHER" id="PTHR46865">
    <property type="entry name" value="OXIDOREDUCTASE-RELATED"/>
    <property type="match status" value="1"/>
</dbReference>
<gene>
    <name evidence="5" type="ORF">N7456_000233</name>
</gene>
<dbReference type="PRINTS" id="PR00420">
    <property type="entry name" value="RNGMNOXGNASE"/>
</dbReference>
<dbReference type="SUPFAM" id="SSF51905">
    <property type="entry name" value="FAD/NAD(P)-binding domain"/>
    <property type="match status" value="1"/>
</dbReference>
<evidence type="ECO:0000256" key="1">
    <source>
        <dbReference type="ARBA" id="ARBA00022630"/>
    </source>
</evidence>
<dbReference type="Pfam" id="PF01494">
    <property type="entry name" value="FAD_binding_3"/>
    <property type="match status" value="1"/>
</dbReference>
<dbReference type="Proteomes" id="UP001149165">
    <property type="component" value="Unassembled WGS sequence"/>
</dbReference>
<evidence type="ECO:0000259" key="4">
    <source>
        <dbReference type="Pfam" id="PF01494"/>
    </source>
</evidence>
<keyword evidence="3" id="KW-0560">Oxidoreductase</keyword>
<dbReference type="InterPro" id="IPR036188">
    <property type="entry name" value="FAD/NAD-bd_sf"/>
</dbReference>
<feature type="domain" description="FAD-binding" evidence="4">
    <location>
        <begin position="5"/>
        <end position="167"/>
    </location>
</feature>
<reference evidence="5" key="2">
    <citation type="journal article" date="2023" name="IMA Fungus">
        <title>Comparative genomic study of the Penicillium genus elucidates a diverse pangenome and 15 lateral gene transfer events.</title>
        <authorList>
            <person name="Petersen C."/>
            <person name="Sorensen T."/>
            <person name="Nielsen M.R."/>
            <person name="Sondergaard T.E."/>
            <person name="Sorensen J.L."/>
            <person name="Fitzpatrick D.A."/>
            <person name="Frisvad J.C."/>
            <person name="Nielsen K.L."/>
        </authorList>
    </citation>
    <scope>NUCLEOTIDE SEQUENCE</scope>
    <source>
        <strain evidence="5">IBT 30069</strain>
    </source>
</reference>
<dbReference type="GO" id="GO:0016491">
    <property type="term" value="F:oxidoreductase activity"/>
    <property type="evidence" value="ECO:0007669"/>
    <property type="project" value="UniProtKB-KW"/>
</dbReference>
<protein>
    <recommendedName>
        <fullName evidence="4">FAD-binding domain-containing protein</fullName>
    </recommendedName>
</protein>
<organism evidence="5 6">
    <name type="scientific">Penicillium angulare</name>
    <dbReference type="NCBI Taxonomy" id="116970"/>
    <lineage>
        <taxon>Eukaryota</taxon>
        <taxon>Fungi</taxon>
        <taxon>Dikarya</taxon>
        <taxon>Ascomycota</taxon>
        <taxon>Pezizomycotina</taxon>
        <taxon>Eurotiomycetes</taxon>
        <taxon>Eurotiomycetidae</taxon>
        <taxon>Eurotiales</taxon>
        <taxon>Aspergillaceae</taxon>
        <taxon>Penicillium</taxon>
    </lineage>
</organism>
<proteinExistence type="predicted"/>
<keyword evidence="6" id="KW-1185">Reference proteome</keyword>
<keyword evidence="1" id="KW-0285">Flavoprotein</keyword>
<comment type="caution">
    <text evidence="5">The sequence shown here is derived from an EMBL/GenBank/DDBJ whole genome shotgun (WGS) entry which is preliminary data.</text>
</comment>
<evidence type="ECO:0000256" key="3">
    <source>
        <dbReference type="ARBA" id="ARBA00023002"/>
    </source>
</evidence>
<dbReference type="EMBL" id="JAPQKH010000001">
    <property type="protein sequence ID" value="KAJ5115885.1"/>
    <property type="molecule type" value="Genomic_DNA"/>
</dbReference>
<evidence type="ECO:0000313" key="5">
    <source>
        <dbReference type="EMBL" id="KAJ5115885.1"/>
    </source>
</evidence>
<name>A0A9W9GCL9_9EURO</name>
<sequence length="438" mass="48916">MNHQKILISGAGIAGNALAFWLSKLGHEVTVVERFPGLRTSGLQIDLRGHGIEVLKRMGLESAFRSKAAPEVGVQIVNSSGKRQAYFPANKSGKGSQSFTSDYEIMRGDLCRIMYDATKERVKYIFGISIEHFEEKHDEVEVRFSNGETGRFDILVGADGQGSRTRSMMLGSSPDAVDWFHPLEEYVAYFTIPREMEYGEEYIATGYIASGGRFVLTRRYSPHRVQVYLTGKAVTERLKAIQKGDVYEEKKAFVEVFRGAGWVVDELLESLMETDDFYCETQGFVKLDPWYKGRVVLLGDAAYCPSASTGMGTSSAIVGAYILAGEIGTHCAAVDHQGEPSKDCHVAAFKAYDEKFRPFMNQIQKGVGDPSVFDNIQWGPFTIGAVHWVAWLASCLRIDRLGRLFSDNQIKGWDLPEYESLKSHTETSRDDKVVEGER</sequence>
<dbReference type="PANTHER" id="PTHR46865:SF7">
    <property type="entry name" value="MONOOXYGENASE, PUTATIVE (AFU_ORTHOLOGUE AFUA_8G07040)-RELATED"/>
    <property type="match status" value="1"/>
</dbReference>